<dbReference type="PANTHER" id="PTHR13275">
    <property type="entry name" value="YL-1 PROTEIN TRANSCRIPTION FACTOR-LIKE 1"/>
    <property type="match status" value="1"/>
</dbReference>
<sequence length="295" mass="33557">MSAGDGNISEEKHSDPEHSNVSDEESSENENSSEEEVEVELMVNARSKRANAGNKMSALIESSNQEDEFYKSAYGGGFNEDDADDIFESPVHSDVDEVDSDFDNPEEEDEPISGDENEERPNRKKTKGYKEPKRGSRAELLAKNKAWAVARMAGKVVAANSVDAKTQAARLKEAEKTEKMNLESLRKYEQFELERKKKREHATVRRKVPPPYISVKHTINETTLLVPDIKVFKKPEVKPSFICAVTGRPAKYRDPITGLPYSSPFTFKIIRDKYHKYLKTIKDNPEVTEYMKQFE</sequence>
<comment type="similarity">
    <text evidence="1">Belongs to the VPS72/YL1 family.</text>
</comment>
<evidence type="ECO:0000259" key="4">
    <source>
        <dbReference type="SMART" id="SM00993"/>
    </source>
</evidence>
<dbReference type="Pfam" id="PF05764">
    <property type="entry name" value="YL1"/>
    <property type="match status" value="2"/>
</dbReference>
<dbReference type="EMBL" id="JAVFWL010000001">
    <property type="protein sequence ID" value="KAK6730764.1"/>
    <property type="molecule type" value="Genomic_DNA"/>
</dbReference>
<dbReference type="Pfam" id="PF08265">
    <property type="entry name" value="YL1_C"/>
    <property type="match status" value="1"/>
</dbReference>
<reference evidence="5 6" key="1">
    <citation type="submission" date="2023-08" db="EMBL/GenBank/DDBJ databases">
        <title>A Necator americanus chromosomal reference genome.</title>
        <authorList>
            <person name="Ilik V."/>
            <person name="Petrzelkova K.J."/>
            <person name="Pardy F."/>
            <person name="Fuh T."/>
            <person name="Niatou-Singa F.S."/>
            <person name="Gouil Q."/>
            <person name="Baker L."/>
            <person name="Ritchie M.E."/>
            <person name="Jex A.R."/>
            <person name="Gazzola D."/>
            <person name="Li H."/>
            <person name="Toshio Fujiwara R."/>
            <person name="Zhan B."/>
            <person name="Aroian R.V."/>
            <person name="Pafco B."/>
            <person name="Schwarz E.M."/>
        </authorList>
    </citation>
    <scope>NUCLEOTIDE SEQUENCE [LARGE SCALE GENOMIC DNA]</scope>
    <source>
        <strain evidence="5 6">Aroian</strain>
        <tissue evidence="5">Whole animal</tissue>
    </source>
</reference>
<evidence type="ECO:0000256" key="2">
    <source>
        <dbReference type="ARBA" id="ARBA00020000"/>
    </source>
</evidence>
<dbReference type="InterPro" id="IPR013272">
    <property type="entry name" value="Vps72/YL1_C"/>
</dbReference>
<feature type="compositionally biased region" description="Acidic residues" evidence="3">
    <location>
        <begin position="96"/>
        <end position="118"/>
    </location>
</feature>
<protein>
    <recommendedName>
        <fullName evidence="2">Vacuolar protein sorting-associated protein 72 homolog</fullName>
    </recommendedName>
</protein>
<dbReference type="SMART" id="SM00993">
    <property type="entry name" value="YL1_C"/>
    <property type="match status" value="1"/>
</dbReference>
<evidence type="ECO:0000256" key="3">
    <source>
        <dbReference type="SAM" id="MobiDB-lite"/>
    </source>
</evidence>
<dbReference type="InterPro" id="IPR046757">
    <property type="entry name" value="YL1_N"/>
</dbReference>
<proteinExistence type="inferred from homology"/>
<gene>
    <name evidence="5" type="primary">Necator_chrI.g3441</name>
    <name evidence="5" type="ORF">RB195_007312</name>
</gene>
<feature type="compositionally biased region" description="Acidic residues" evidence="3">
    <location>
        <begin position="22"/>
        <end position="39"/>
    </location>
</feature>
<feature type="region of interest" description="Disordered" evidence="3">
    <location>
        <begin position="1"/>
        <end position="137"/>
    </location>
</feature>
<name>A0ABR1BWN8_NECAM</name>
<evidence type="ECO:0000313" key="6">
    <source>
        <dbReference type="Proteomes" id="UP001303046"/>
    </source>
</evidence>
<feature type="domain" description="Vps72/YL1 C-terminal" evidence="4">
    <location>
        <begin position="241"/>
        <end position="270"/>
    </location>
</feature>
<dbReference type="PANTHER" id="PTHR13275:SF4">
    <property type="entry name" value="VACUOLAR PROTEIN SORTING-ASSOCIATED PROTEIN 72 HOMOLOG"/>
    <property type="match status" value="1"/>
</dbReference>
<feature type="compositionally biased region" description="Basic and acidic residues" evidence="3">
    <location>
        <begin position="9"/>
        <end position="21"/>
    </location>
</feature>
<dbReference type="Proteomes" id="UP001303046">
    <property type="component" value="Unassembled WGS sequence"/>
</dbReference>
<accession>A0ABR1BWN8</accession>
<evidence type="ECO:0000256" key="1">
    <source>
        <dbReference type="ARBA" id="ARBA00006832"/>
    </source>
</evidence>
<keyword evidence="6" id="KW-1185">Reference proteome</keyword>
<organism evidence="5 6">
    <name type="scientific">Necator americanus</name>
    <name type="common">Human hookworm</name>
    <dbReference type="NCBI Taxonomy" id="51031"/>
    <lineage>
        <taxon>Eukaryota</taxon>
        <taxon>Metazoa</taxon>
        <taxon>Ecdysozoa</taxon>
        <taxon>Nematoda</taxon>
        <taxon>Chromadorea</taxon>
        <taxon>Rhabditida</taxon>
        <taxon>Rhabditina</taxon>
        <taxon>Rhabditomorpha</taxon>
        <taxon>Strongyloidea</taxon>
        <taxon>Ancylostomatidae</taxon>
        <taxon>Bunostominae</taxon>
        <taxon>Necator</taxon>
    </lineage>
</organism>
<feature type="compositionally biased region" description="Basic and acidic residues" evidence="3">
    <location>
        <begin position="128"/>
        <end position="137"/>
    </location>
</feature>
<comment type="caution">
    <text evidence="5">The sequence shown here is derived from an EMBL/GenBank/DDBJ whole genome shotgun (WGS) entry which is preliminary data.</text>
</comment>
<evidence type="ECO:0000313" key="5">
    <source>
        <dbReference type="EMBL" id="KAK6730764.1"/>
    </source>
</evidence>